<feature type="region of interest" description="Disordered" evidence="17">
    <location>
        <begin position="262"/>
        <end position="348"/>
    </location>
</feature>
<dbReference type="InterPro" id="IPR028055">
    <property type="entry name" value="YidC/Oxa/ALB_C"/>
</dbReference>
<dbReference type="PRINTS" id="PR01900">
    <property type="entry name" value="YIDCPROTEIN"/>
</dbReference>
<keyword evidence="5" id="KW-1003">Cell membrane</keyword>
<evidence type="ECO:0000256" key="7">
    <source>
        <dbReference type="ARBA" id="ARBA00022927"/>
    </source>
</evidence>
<feature type="domain" description="Membrane insertase YidC/Oxa/ALB C-terminal" evidence="19">
    <location>
        <begin position="36"/>
        <end position="235"/>
    </location>
</feature>
<dbReference type="PANTHER" id="PTHR12428">
    <property type="entry name" value="OXA1"/>
    <property type="match status" value="1"/>
</dbReference>
<evidence type="ECO:0000256" key="15">
    <source>
        <dbReference type="ARBA" id="ARBA00033342"/>
    </source>
</evidence>
<evidence type="ECO:0000256" key="2">
    <source>
        <dbReference type="ARBA" id="ARBA00010527"/>
    </source>
</evidence>
<keyword evidence="8 18" id="KW-1133">Transmembrane helix</keyword>
<sequence>MGAMIVTLSVWGDVWNAIVGALNWFLQGFFSLTGNYGVAIILLTLMVKVILLPLTVKQTRSMIAMQRIQPEIRKLQEKYKDDKEKLSQEMMKFYKENKVNPFGGCLPLVLQLPVFFALFTVLRKYLLTSPILQLGNTFTILVGYPAGLLAKSSNFLWIRSLADTTRSADPTYILLVLLAASTWYSQKQVMTDPRQRNMMIIMPIITAFIGLSLPAGVVLYWITTNVLQILQQFGMQYYDKKHPKEGLAPRVIEEKKPVAKLKAQGATGAKSKQPVKGKGLLGGGASPGKGKAPPKPGGARQGKGGPTTKSSPSKGGTKSQARKPKSLPPKQKQGQKGIPGKGTAKRKK</sequence>
<evidence type="ECO:0000256" key="1">
    <source>
        <dbReference type="ARBA" id="ARBA00004651"/>
    </source>
</evidence>
<gene>
    <name evidence="20" type="ORF">A2Y75_10900</name>
</gene>
<evidence type="ECO:0000256" key="14">
    <source>
        <dbReference type="ARBA" id="ARBA00033245"/>
    </source>
</evidence>
<evidence type="ECO:0000256" key="13">
    <source>
        <dbReference type="ARBA" id="ARBA00031538"/>
    </source>
</evidence>
<comment type="subunit">
    <text evidence="12">Interacts with the Sec translocase complex via SecD. Specifically interacts with transmembrane segments of nascent integral membrane proteins during membrane integration.</text>
</comment>
<comment type="function">
    <text evidence="11">Required for the insertion and/or proper folding and/or complex formation of integral membrane proteins into the membrane. Involved in integration of membrane proteins that insert both dependently and independently of the Sec translocase complex, as well as at least some lipoproteins. Aids folding of multispanning membrane proteins.</text>
</comment>
<feature type="transmembrane region" description="Helical" evidence="18">
    <location>
        <begin position="131"/>
        <end position="150"/>
    </location>
</feature>
<evidence type="ECO:0000256" key="11">
    <source>
        <dbReference type="ARBA" id="ARBA00025034"/>
    </source>
</evidence>
<dbReference type="STRING" id="1797197.A2Y75_10900"/>
<dbReference type="GO" id="GO:0032977">
    <property type="term" value="F:membrane insertase activity"/>
    <property type="evidence" value="ECO:0007669"/>
    <property type="project" value="InterPro"/>
</dbReference>
<reference evidence="20 21" key="1">
    <citation type="journal article" date="2016" name="Nat. Commun.">
        <title>Thousands of microbial genomes shed light on interconnected biogeochemical processes in an aquifer system.</title>
        <authorList>
            <person name="Anantharaman K."/>
            <person name="Brown C.T."/>
            <person name="Hug L.A."/>
            <person name="Sharon I."/>
            <person name="Castelle C.J."/>
            <person name="Probst A.J."/>
            <person name="Thomas B.C."/>
            <person name="Singh A."/>
            <person name="Wilkins M.J."/>
            <person name="Karaoz U."/>
            <person name="Brodie E.L."/>
            <person name="Williams K.H."/>
            <person name="Hubbard S.S."/>
            <person name="Banfield J.F."/>
        </authorList>
    </citation>
    <scope>NUCLEOTIDE SEQUENCE [LARGE SCALE GENOMIC DNA]</scope>
</reference>
<dbReference type="CDD" id="cd20070">
    <property type="entry name" value="5TM_YidC_Alb3"/>
    <property type="match status" value="1"/>
</dbReference>
<dbReference type="GO" id="GO:0005886">
    <property type="term" value="C:plasma membrane"/>
    <property type="evidence" value="ECO:0007669"/>
    <property type="project" value="UniProtKB-SubCell"/>
</dbReference>
<feature type="transmembrane region" description="Helical" evidence="18">
    <location>
        <begin position="36"/>
        <end position="56"/>
    </location>
</feature>
<evidence type="ECO:0000256" key="12">
    <source>
        <dbReference type="ARBA" id="ARBA00026028"/>
    </source>
</evidence>
<dbReference type="Pfam" id="PF02096">
    <property type="entry name" value="60KD_IMP"/>
    <property type="match status" value="1"/>
</dbReference>
<evidence type="ECO:0000256" key="10">
    <source>
        <dbReference type="ARBA" id="ARBA00023186"/>
    </source>
</evidence>
<organism evidence="20 21">
    <name type="scientific">Candidatus Solincola sediminis</name>
    <dbReference type="NCBI Taxonomy" id="1797199"/>
    <lineage>
        <taxon>Bacteria</taxon>
        <taxon>Bacillati</taxon>
        <taxon>Actinomycetota</taxon>
        <taxon>Candidatus Geothermincolia</taxon>
        <taxon>Candidatus Geothermincolales</taxon>
        <taxon>Candidatus Geothermincolaceae</taxon>
        <taxon>Candidatus Solincola</taxon>
    </lineage>
</organism>
<dbReference type="GO" id="GO:0051205">
    <property type="term" value="P:protein insertion into membrane"/>
    <property type="evidence" value="ECO:0007669"/>
    <property type="project" value="TreeGrafter"/>
</dbReference>
<evidence type="ECO:0000256" key="16">
    <source>
        <dbReference type="RuleBase" id="RU003945"/>
    </source>
</evidence>
<name>A0A1F2WR58_9ACTN</name>
<dbReference type="NCBIfam" id="TIGR03592">
    <property type="entry name" value="yidC_oxa1_cterm"/>
    <property type="match status" value="1"/>
</dbReference>
<comment type="similarity">
    <text evidence="2">Belongs to the OXA1/ALB3/YidC family. Type 1 subfamily.</text>
</comment>
<accession>A0A1F2WR58</accession>
<keyword evidence="9 18" id="KW-0472">Membrane</keyword>
<comment type="caution">
    <text evidence="20">The sequence shown here is derived from an EMBL/GenBank/DDBJ whole genome shotgun (WGS) entry which is preliminary data.</text>
</comment>
<dbReference type="GO" id="GO:0015031">
    <property type="term" value="P:protein transport"/>
    <property type="evidence" value="ECO:0007669"/>
    <property type="project" value="UniProtKB-KW"/>
</dbReference>
<dbReference type="InterPro" id="IPR001708">
    <property type="entry name" value="YidC/ALB3/OXA1/COX18"/>
</dbReference>
<dbReference type="EMBL" id="MELK01000016">
    <property type="protein sequence ID" value="OFW59341.1"/>
    <property type="molecule type" value="Genomic_DNA"/>
</dbReference>
<evidence type="ECO:0000256" key="3">
    <source>
        <dbReference type="ARBA" id="ARBA00015325"/>
    </source>
</evidence>
<dbReference type="PANTHER" id="PTHR12428:SF65">
    <property type="entry name" value="CYTOCHROME C OXIDASE ASSEMBLY PROTEIN COX18, MITOCHONDRIAL"/>
    <property type="match status" value="1"/>
</dbReference>
<feature type="compositionally biased region" description="Low complexity" evidence="17">
    <location>
        <begin position="328"/>
        <end position="342"/>
    </location>
</feature>
<keyword evidence="7" id="KW-0653">Protein transport</keyword>
<evidence type="ECO:0000313" key="20">
    <source>
        <dbReference type="EMBL" id="OFW59341.1"/>
    </source>
</evidence>
<evidence type="ECO:0000256" key="9">
    <source>
        <dbReference type="ARBA" id="ARBA00023136"/>
    </source>
</evidence>
<evidence type="ECO:0000256" key="17">
    <source>
        <dbReference type="SAM" id="MobiDB-lite"/>
    </source>
</evidence>
<protein>
    <recommendedName>
        <fullName evidence="3">Membrane protein insertase YidC</fullName>
    </recommendedName>
    <alternativeName>
        <fullName evidence="15">Foldase YidC</fullName>
    </alternativeName>
    <alternativeName>
        <fullName evidence="14">Membrane integrase YidC</fullName>
    </alternativeName>
    <alternativeName>
        <fullName evidence="13">Membrane protein YidC</fullName>
    </alternativeName>
</protein>
<evidence type="ECO:0000256" key="5">
    <source>
        <dbReference type="ARBA" id="ARBA00022475"/>
    </source>
</evidence>
<evidence type="ECO:0000256" key="18">
    <source>
        <dbReference type="SAM" id="Phobius"/>
    </source>
</evidence>
<keyword evidence="4" id="KW-0813">Transport</keyword>
<proteinExistence type="inferred from homology"/>
<evidence type="ECO:0000256" key="6">
    <source>
        <dbReference type="ARBA" id="ARBA00022692"/>
    </source>
</evidence>
<evidence type="ECO:0000313" key="21">
    <source>
        <dbReference type="Proteomes" id="UP000177876"/>
    </source>
</evidence>
<dbReference type="InterPro" id="IPR047196">
    <property type="entry name" value="YidC_ALB_C"/>
</dbReference>
<feature type="compositionally biased region" description="Low complexity" evidence="17">
    <location>
        <begin position="306"/>
        <end position="319"/>
    </location>
</feature>
<evidence type="ECO:0000259" key="19">
    <source>
        <dbReference type="Pfam" id="PF02096"/>
    </source>
</evidence>
<feature type="transmembrane region" description="Helical" evidence="18">
    <location>
        <begin position="99"/>
        <end position="119"/>
    </location>
</feature>
<keyword evidence="10" id="KW-0143">Chaperone</keyword>
<evidence type="ECO:0000256" key="4">
    <source>
        <dbReference type="ARBA" id="ARBA00022448"/>
    </source>
</evidence>
<evidence type="ECO:0000256" key="8">
    <source>
        <dbReference type="ARBA" id="ARBA00022989"/>
    </source>
</evidence>
<dbReference type="AlphaFoldDB" id="A0A1F2WR58"/>
<keyword evidence="6 16" id="KW-0812">Transmembrane</keyword>
<comment type="subcellular location">
    <subcellularLocation>
        <location evidence="1">Cell membrane</location>
        <topology evidence="1">Multi-pass membrane protein</topology>
    </subcellularLocation>
    <subcellularLocation>
        <location evidence="16">Membrane</location>
        <topology evidence="16">Multi-pass membrane protein</topology>
    </subcellularLocation>
</comment>
<dbReference type="Proteomes" id="UP000177876">
    <property type="component" value="Unassembled WGS sequence"/>
</dbReference>
<feature type="transmembrane region" description="Helical" evidence="18">
    <location>
        <begin position="198"/>
        <end position="222"/>
    </location>
</feature>
<feature type="transmembrane region" description="Helical" evidence="18">
    <location>
        <begin position="170"/>
        <end position="186"/>
    </location>
</feature>
<feature type="transmembrane region" description="Helical" evidence="18">
    <location>
        <begin position="12"/>
        <end position="30"/>
    </location>
</feature>